<dbReference type="AlphaFoldDB" id="A0A6B8RH43"/>
<dbReference type="Proteomes" id="UP000426246">
    <property type="component" value="Chromosome"/>
</dbReference>
<dbReference type="SUPFAM" id="SSF50129">
    <property type="entry name" value="GroES-like"/>
    <property type="match status" value="1"/>
</dbReference>
<keyword evidence="1 4" id="KW-0479">Metal-binding</keyword>
<reference evidence="7" key="1">
    <citation type="submission" date="2018-11" db="EMBL/GenBank/DDBJ databases">
        <title>Complete genome sequence of Paenibacillus sp. ML311-T8.</title>
        <authorList>
            <person name="Nam Y.-D."/>
            <person name="Kang J."/>
            <person name="Chung W.-H."/>
            <person name="Park Y.S."/>
        </authorList>
    </citation>
    <scope>NUCLEOTIDE SEQUENCE [LARGE SCALE GENOMIC DNA]</scope>
    <source>
        <strain evidence="7">ML311-T8</strain>
    </source>
</reference>
<dbReference type="PROSITE" id="PS00059">
    <property type="entry name" value="ADH_ZINC"/>
    <property type="match status" value="1"/>
</dbReference>
<dbReference type="PANTHER" id="PTHR43401:SF2">
    <property type="entry name" value="L-THREONINE 3-DEHYDROGENASE"/>
    <property type="match status" value="1"/>
</dbReference>
<dbReference type="PANTHER" id="PTHR43401">
    <property type="entry name" value="L-THREONINE 3-DEHYDROGENASE"/>
    <property type="match status" value="1"/>
</dbReference>
<dbReference type="EMBL" id="CP034235">
    <property type="protein sequence ID" value="QGQ95217.1"/>
    <property type="molecule type" value="Genomic_DNA"/>
</dbReference>
<accession>A0A6B8RH43</accession>
<dbReference type="InterPro" id="IPR011032">
    <property type="entry name" value="GroES-like_sf"/>
</dbReference>
<dbReference type="GO" id="GO:0008270">
    <property type="term" value="F:zinc ion binding"/>
    <property type="evidence" value="ECO:0007669"/>
    <property type="project" value="InterPro"/>
</dbReference>
<evidence type="ECO:0000259" key="5">
    <source>
        <dbReference type="SMART" id="SM00829"/>
    </source>
</evidence>
<dbReference type="InterPro" id="IPR002328">
    <property type="entry name" value="ADH_Zn_CS"/>
</dbReference>
<name>A0A6B8RH43_9BACL</name>
<organism evidence="6 7">
    <name type="scientific">Paenibacillus psychroresistens</name>
    <dbReference type="NCBI Taxonomy" id="1778678"/>
    <lineage>
        <taxon>Bacteria</taxon>
        <taxon>Bacillati</taxon>
        <taxon>Bacillota</taxon>
        <taxon>Bacilli</taxon>
        <taxon>Bacillales</taxon>
        <taxon>Paenibacillaceae</taxon>
        <taxon>Paenibacillus</taxon>
    </lineage>
</organism>
<dbReference type="Gene3D" id="3.90.180.10">
    <property type="entry name" value="Medium-chain alcohol dehydrogenases, catalytic domain"/>
    <property type="match status" value="2"/>
</dbReference>
<evidence type="ECO:0000256" key="3">
    <source>
        <dbReference type="ARBA" id="ARBA00023002"/>
    </source>
</evidence>
<evidence type="ECO:0000256" key="1">
    <source>
        <dbReference type="ARBA" id="ARBA00022723"/>
    </source>
</evidence>
<dbReference type="InterPro" id="IPR013149">
    <property type="entry name" value="ADH-like_C"/>
</dbReference>
<protein>
    <submittedName>
        <fullName evidence="6">L-iditol 2-dehydrogenase</fullName>
    </submittedName>
</protein>
<dbReference type="SUPFAM" id="SSF51735">
    <property type="entry name" value="NAD(P)-binding Rossmann-fold domains"/>
    <property type="match status" value="1"/>
</dbReference>
<feature type="domain" description="Enoyl reductase (ER)" evidence="5">
    <location>
        <begin position="17"/>
        <end position="209"/>
    </location>
</feature>
<gene>
    <name evidence="6" type="ORF">EHS13_10115</name>
</gene>
<dbReference type="Gene3D" id="3.40.50.720">
    <property type="entry name" value="NAD(P)-binding Rossmann-like Domain"/>
    <property type="match status" value="1"/>
</dbReference>
<evidence type="ECO:0000256" key="2">
    <source>
        <dbReference type="ARBA" id="ARBA00022833"/>
    </source>
</evidence>
<dbReference type="GO" id="GO:0016491">
    <property type="term" value="F:oxidoreductase activity"/>
    <property type="evidence" value="ECO:0007669"/>
    <property type="project" value="UniProtKB-KW"/>
</dbReference>
<keyword evidence="3" id="KW-0560">Oxidoreductase</keyword>
<dbReference type="Pfam" id="PF08240">
    <property type="entry name" value="ADH_N"/>
    <property type="match status" value="1"/>
</dbReference>
<evidence type="ECO:0000256" key="4">
    <source>
        <dbReference type="RuleBase" id="RU361277"/>
    </source>
</evidence>
<dbReference type="InterPro" id="IPR050129">
    <property type="entry name" value="Zn_alcohol_dh"/>
</dbReference>
<dbReference type="InterPro" id="IPR013154">
    <property type="entry name" value="ADH-like_N"/>
</dbReference>
<comment type="similarity">
    <text evidence="4">Belongs to the zinc-containing alcohol dehydrogenase family.</text>
</comment>
<dbReference type="InterPro" id="IPR020843">
    <property type="entry name" value="ER"/>
</dbReference>
<evidence type="ECO:0000313" key="7">
    <source>
        <dbReference type="Proteomes" id="UP000426246"/>
    </source>
</evidence>
<proteinExistence type="inferred from homology"/>
<dbReference type="SMART" id="SM00829">
    <property type="entry name" value="PKS_ER"/>
    <property type="match status" value="1"/>
</dbReference>
<comment type="cofactor">
    <cofactor evidence="4">
        <name>Zn(2+)</name>
        <dbReference type="ChEBI" id="CHEBI:29105"/>
    </cofactor>
</comment>
<dbReference type="Pfam" id="PF00107">
    <property type="entry name" value="ADH_zinc_N"/>
    <property type="match status" value="1"/>
</dbReference>
<dbReference type="KEGG" id="ppsc:EHS13_10115"/>
<sequence>MNKRMILMSMKASIITGPEKSEIVEIAIPSISAEEVLIRIKVCGVCASELHSWLEGGYGRRPILGHEPVGIIEKVGSQVQGFEVGDRVTGLIQNAFAHYAKVNYRLIVKVPEVLDDLEALGEPLSCLMSGADRTPVSPGDDVAVIGAGFMGLGFLQLMALKGAGRIIAVDMREESLEHAKRFGADEVYTPQNVKPEYKVTEWRHMDQGIKGMDVSVDATGSQGGLQLAGEMTGVHGVLSVVGFHQGNGGLRNVNMELWNWKAITVINAHERRDAVHIKQMEAGLKLIANKKLNMKDLITHVYNLDEIDKAYDAIKSKPAGFIKSVIKMD</sequence>
<keyword evidence="2 4" id="KW-0862">Zinc</keyword>
<dbReference type="InterPro" id="IPR036291">
    <property type="entry name" value="NAD(P)-bd_dom_sf"/>
</dbReference>
<keyword evidence="7" id="KW-1185">Reference proteome</keyword>
<evidence type="ECO:0000313" key="6">
    <source>
        <dbReference type="EMBL" id="QGQ95217.1"/>
    </source>
</evidence>